<dbReference type="SUPFAM" id="SSF52833">
    <property type="entry name" value="Thioredoxin-like"/>
    <property type="match status" value="1"/>
</dbReference>
<dbReference type="Proteomes" id="UP000697710">
    <property type="component" value="Unassembled WGS sequence"/>
</dbReference>
<accession>A0A956RNZ3</accession>
<comment type="caution">
    <text evidence="1">The sequence shown here is derived from an EMBL/GenBank/DDBJ whole genome shotgun (WGS) entry which is preliminary data.</text>
</comment>
<dbReference type="Gene3D" id="3.40.30.10">
    <property type="entry name" value="Glutaredoxin"/>
    <property type="match status" value="1"/>
</dbReference>
<protein>
    <recommendedName>
        <fullName evidence="3">Thioredoxin domain-containing protein</fullName>
    </recommendedName>
</protein>
<organism evidence="1 2">
    <name type="scientific">Eiseniibacteriota bacterium</name>
    <dbReference type="NCBI Taxonomy" id="2212470"/>
    <lineage>
        <taxon>Bacteria</taxon>
        <taxon>Candidatus Eiseniibacteriota</taxon>
    </lineage>
</organism>
<proteinExistence type="predicted"/>
<dbReference type="AlphaFoldDB" id="A0A956RNZ3"/>
<reference evidence="1" key="1">
    <citation type="submission" date="2020-04" db="EMBL/GenBank/DDBJ databases">
        <authorList>
            <person name="Zhang T."/>
        </authorList>
    </citation>
    <scope>NUCLEOTIDE SEQUENCE</scope>
    <source>
        <strain evidence="1">HKST-UBA01</strain>
    </source>
</reference>
<reference evidence="1" key="2">
    <citation type="journal article" date="2021" name="Microbiome">
        <title>Successional dynamics and alternative stable states in a saline activated sludge microbial community over 9 years.</title>
        <authorList>
            <person name="Wang Y."/>
            <person name="Ye J."/>
            <person name="Ju F."/>
            <person name="Liu L."/>
            <person name="Boyd J.A."/>
            <person name="Deng Y."/>
            <person name="Parks D.H."/>
            <person name="Jiang X."/>
            <person name="Yin X."/>
            <person name="Woodcroft B.J."/>
            <person name="Tyson G.W."/>
            <person name="Hugenholtz P."/>
            <person name="Polz M.F."/>
            <person name="Zhang T."/>
        </authorList>
    </citation>
    <scope>NUCLEOTIDE SEQUENCE</scope>
    <source>
        <strain evidence="1">HKST-UBA01</strain>
    </source>
</reference>
<evidence type="ECO:0008006" key="3">
    <source>
        <dbReference type="Google" id="ProtNLM"/>
    </source>
</evidence>
<evidence type="ECO:0000313" key="1">
    <source>
        <dbReference type="EMBL" id="MCA9726299.1"/>
    </source>
</evidence>
<evidence type="ECO:0000313" key="2">
    <source>
        <dbReference type="Proteomes" id="UP000697710"/>
    </source>
</evidence>
<dbReference type="InterPro" id="IPR036249">
    <property type="entry name" value="Thioredoxin-like_sf"/>
</dbReference>
<dbReference type="EMBL" id="JAGQHR010000017">
    <property type="protein sequence ID" value="MCA9726299.1"/>
    <property type="molecule type" value="Genomic_DNA"/>
</dbReference>
<sequence>MEALVQSKNVPLLKVDIVRWGSPVAEQYGIQQLPSLWMYRDGELVSRDSPTVFRQLSTL</sequence>
<name>A0A956RNZ3_UNCEI</name>
<gene>
    <name evidence="1" type="ORF">KC729_01355</name>
</gene>